<dbReference type="Gene3D" id="3.30.160.60">
    <property type="entry name" value="Classic Zinc Finger"/>
    <property type="match status" value="2"/>
</dbReference>
<keyword evidence="1" id="KW-0479">Metal-binding</keyword>
<dbReference type="GO" id="GO:0000981">
    <property type="term" value="F:DNA-binding transcription factor activity, RNA polymerase II-specific"/>
    <property type="evidence" value="ECO:0007669"/>
    <property type="project" value="TreeGrafter"/>
</dbReference>
<feature type="domain" description="C2H2-type" evidence="6">
    <location>
        <begin position="102"/>
        <end position="129"/>
    </location>
</feature>
<evidence type="ECO:0000256" key="5">
    <source>
        <dbReference type="PROSITE-ProRule" id="PRU00042"/>
    </source>
</evidence>
<evidence type="ECO:0000313" key="8">
    <source>
        <dbReference type="Proteomes" id="UP000008370"/>
    </source>
</evidence>
<organism evidence="7 8">
    <name type="scientific">Phanerochaete carnosa (strain HHB-10118-sp)</name>
    <name type="common">White-rot fungus</name>
    <name type="synonym">Peniophora carnosa</name>
    <dbReference type="NCBI Taxonomy" id="650164"/>
    <lineage>
        <taxon>Eukaryota</taxon>
        <taxon>Fungi</taxon>
        <taxon>Dikarya</taxon>
        <taxon>Basidiomycota</taxon>
        <taxon>Agaricomycotina</taxon>
        <taxon>Agaricomycetes</taxon>
        <taxon>Polyporales</taxon>
        <taxon>Phanerochaetaceae</taxon>
        <taxon>Phanerochaete</taxon>
    </lineage>
</organism>
<dbReference type="GO" id="GO:0008270">
    <property type="term" value="F:zinc ion binding"/>
    <property type="evidence" value="ECO:0007669"/>
    <property type="project" value="UniProtKB-KW"/>
</dbReference>
<keyword evidence="3 5" id="KW-0863">Zinc-finger</keyword>
<evidence type="ECO:0000256" key="4">
    <source>
        <dbReference type="ARBA" id="ARBA00022833"/>
    </source>
</evidence>
<dbReference type="GO" id="GO:0005634">
    <property type="term" value="C:nucleus"/>
    <property type="evidence" value="ECO:0007669"/>
    <property type="project" value="UniProtKB-ARBA"/>
</dbReference>
<evidence type="ECO:0000259" key="6">
    <source>
        <dbReference type="PROSITE" id="PS50157"/>
    </source>
</evidence>
<keyword evidence="4" id="KW-0862">Zinc</keyword>
<dbReference type="HOGENOM" id="CLU_075838_1_1_1"/>
<dbReference type="SUPFAM" id="SSF57667">
    <property type="entry name" value="beta-beta-alpha zinc fingers"/>
    <property type="match status" value="1"/>
</dbReference>
<protein>
    <recommendedName>
        <fullName evidence="6">C2H2-type domain-containing protein</fullName>
    </recommendedName>
</protein>
<keyword evidence="8" id="KW-1185">Reference proteome</keyword>
<dbReference type="RefSeq" id="XP_007398579.1">
    <property type="nucleotide sequence ID" value="XM_007398517.1"/>
</dbReference>
<sequence>MAYCHRCERYFKNEAALEQHKADSSSHWMCYDCDRDFGSYDARRQHYKNSSLHHYCAMCNEDFEDDNGLEDHYDNYHFYCRECEEFFDSLEEEDDHKEKEHWFCKECRRMFNTKNGLIHHRRTHLSKNLRCPGNKCGRTFALPADLILHFESGTCRSGVTRRAVDEAVIRYDSGRVITDPSRLLLGPDGEYTKLPDPVRWATRQSWNGSAFECVLCHRTFCLLPRLNQHLQSPAHADTIYRCPALFDGCGSHFGTLSALVQHVEIANCGVRRFKNHVGDVMDDLSRNLRGLGI</sequence>
<dbReference type="GO" id="GO:0000978">
    <property type="term" value="F:RNA polymerase II cis-regulatory region sequence-specific DNA binding"/>
    <property type="evidence" value="ECO:0007669"/>
    <property type="project" value="TreeGrafter"/>
</dbReference>
<dbReference type="AlphaFoldDB" id="K5WPF1"/>
<name>K5WPF1_PHACS</name>
<dbReference type="PROSITE" id="PS50157">
    <property type="entry name" value="ZINC_FINGER_C2H2_2"/>
    <property type="match status" value="2"/>
</dbReference>
<dbReference type="InterPro" id="IPR013087">
    <property type="entry name" value="Znf_C2H2_type"/>
</dbReference>
<dbReference type="PANTHER" id="PTHR19818:SF139">
    <property type="entry name" value="PAIR-RULE PROTEIN ODD-PAIRED"/>
    <property type="match status" value="1"/>
</dbReference>
<dbReference type="Pfam" id="PF12874">
    <property type="entry name" value="zf-met"/>
    <property type="match status" value="1"/>
</dbReference>
<dbReference type="GO" id="GO:0045944">
    <property type="term" value="P:positive regulation of transcription by RNA polymerase II"/>
    <property type="evidence" value="ECO:0007669"/>
    <property type="project" value="UniProtKB-ARBA"/>
</dbReference>
<dbReference type="OrthoDB" id="6077919at2759"/>
<dbReference type="SMART" id="SM00355">
    <property type="entry name" value="ZnF_C2H2"/>
    <property type="match status" value="6"/>
</dbReference>
<reference evidence="7 8" key="1">
    <citation type="journal article" date="2012" name="BMC Genomics">
        <title>Comparative genomics of the white-rot fungi, Phanerochaete carnosa and P. chrysosporium, to elucidate the genetic basis of the distinct wood types they colonize.</title>
        <authorList>
            <person name="Suzuki H."/>
            <person name="MacDonald J."/>
            <person name="Syed K."/>
            <person name="Salamov A."/>
            <person name="Hori C."/>
            <person name="Aerts A."/>
            <person name="Henrissat B."/>
            <person name="Wiebenga A."/>
            <person name="vanKuyk P.A."/>
            <person name="Barry K."/>
            <person name="Lindquist E."/>
            <person name="LaButti K."/>
            <person name="Lapidus A."/>
            <person name="Lucas S."/>
            <person name="Coutinho P."/>
            <person name="Gong Y."/>
            <person name="Samejima M."/>
            <person name="Mahadevan R."/>
            <person name="Abou-Zaid M."/>
            <person name="de Vries R.P."/>
            <person name="Igarashi K."/>
            <person name="Yadav J.S."/>
            <person name="Grigoriev I.V."/>
            <person name="Master E.R."/>
        </authorList>
    </citation>
    <scope>NUCLEOTIDE SEQUENCE [LARGE SCALE GENOMIC DNA]</scope>
    <source>
        <strain evidence="7 8">HHB-10118-sp</strain>
    </source>
</reference>
<dbReference type="PROSITE" id="PS00028">
    <property type="entry name" value="ZINC_FINGER_C2H2_1"/>
    <property type="match status" value="2"/>
</dbReference>
<dbReference type="KEGG" id="pco:PHACADRAFT_260451"/>
<dbReference type="EMBL" id="JH930475">
    <property type="protein sequence ID" value="EKM52222.1"/>
    <property type="molecule type" value="Genomic_DNA"/>
</dbReference>
<dbReference type="PANTHER" id="PTHR19818">
    <property type="entry name" value="ZINC FINGER PROTEIN ZIC AND GLI"/>
    <property type="match status" value="1"/>
</dbReference>
<accession>K5WPF1</accession>
<dbReference type="InterPro" id="IPR036236">
    <property type="entry name" value="Znf_C2H2_sf"/>
</dbReference>
<keyword evidence="2" id="KW-0677">Repeat</keyword>
<evidence type="ECO:0000313" key="7">
    <source>
        <dbReference type="EMBL" id="EKM52222.1"/>
    </source>
</evidence>
<dbReference type="InParanoid" id="K5WPF1"/>
<evidence type="ECO:0000256" key="1">
    <source>
        <dbReference type="ARBA" id="ARBA00022723"/>
    </source>
</evidence>
<dbReference type="Pfam" id="PF00096">
    <property type="entry name" value="zf-C2H2"/>
    <property type="match status" value="1"/>
</dbReference>
<dbReference type="InterPro" id="IPR050329">
    <property type="entry name" value="GLI_C2H2-zinc-finger"/>
</dbReference>
<dbReference type="GeneID" id="18917739"/>
<feature type="domain" description="C2H2-type" evidence="6">
    <location>
        <begin position="211"/>
        <end position="236"/>
    </location>
</feature>
<evidence type="ECO:0000256" key="2">
    <source>
        <dbReference type="ARBA" id="ARBA00022737"/>
    </source>
</evidence>
<dbReference type="Proteomes" id="UP000008370">
    <property type="component" value="Unassembled WGS sequence"/>
</dbReference>
<evidence type="ECO:0000256" key="3">
    <source>
        <dbReference type="ARBA" id="ARBA00022771"/>
    </source>
</evidence>
<gene>
    <name evidence="7" type="ORF">PHACADRAFT_260451</name>
</gene>
<proteinExistence type="predicted"/>